<reference evidence="8" key="3">
    <citation type="submission" date="2021-10" db="EMBL/GenBank/DDBJ databases">
        <authorList>
            <person name="Mesa V."/>
        </authorList>
    </citation>
    <scope>NUCLEOTIDE SEQUENCE</scope>
    <source>
        <strain evidence="8">CC3_PB</strain>
    </source>
</reference>
<evidence type="ECO:0000256" key="1">
    <source>
        <dbReference type="ARBA" id="ARBA00001165"/>
    </source>
</evidence>
<accession>A0A2A7MBX4</accession>
<sequence>MKKFMDINFLLNNETSQKLYHNYCVNLPIIDYHSHIDSKEIFEDKKYENITQLWLYRDHYKWRLMRSYGIEEKYISGESTDYEKFLTWAKALSSAIGNPLYHWTHLELQRYFGIEEILNEKSAPEIWRKTCELLRSDEFSVRKIISKSNVESLCTTDDPADTLEYHMKINEDTSFKTKVLPTFRPDNIIEIKKDIFVEYLKRLEDICGLKINTYDELLEVLKMRVEKFNEVGCKISDHGLDSFPKYIEASIEEVKEIFDKALNKEEITLEEENKYKIYTLKYLGKLYYDHDWAMQLHCNCIRDNNKRMFNKIGPNTGFDTINDEKFASSLLKFLNSLEVENKLPKTIIYSLNPNDNAWIATAIGCFQGENIKGKIQFGSAWWFNDNKIGMENQIKTLANMGLLNSFVGMLTDSRSFLSYVRHEYFRRILCNIVGEWVENGEVPNDEKLIRKIIEDISYNNAKEYFNI</sequence>
<dbReference type="HAMAP" id="MF_00675">
    <property type="entry name" value="UxaC"/>
    <property type="match status" value="1"/>
</dbReference>
<evidence type="ECO:0000256" key="7">
    <source>
        <dbReference type="HAMAP-Rule" id="MF_00675"/>
    </source>
</evidence>
<dbReference type="PANTHER" id="PTHR30068:SF4">
    <property type="entry name" value="URONATE ISOMERASE"/>
    <property type="match status" value="1"/>
</dbReference>
<comment type="catalytic activity">
    <reaction evidence="7">
        <text>aldehydo-D-galacturonate = keto-D-tagaturonate</text>
        <dbReference type="Rhea" id="RHEA:27702"/>
        <dbReference type="ChEBI" id="CHEBI:12952"/>
        <dbReference type="ChEBI" id="CHEBI:17886"/>
    </reaction>
</comment>
<evidence type="ECO:0000256" key="5">
    <source>
        <dbReference type="ARBA" id="ARBA00020555"/>
    </source>
</evidence>
<proteinExistence type="inferred from homology"/>
<protein>
    <recommendedName>
        <fullName evidence="5 7">Uronate isomerase</fullName>
        <ecNumber evidence="4 7">5.3.1.12</ecNumber>
    </recommendedName>
    <alternativeName>
        <fullName evidence="7">Glucuronate isomerase</fullName>
    </alternativeName>
    <alternativeName>
        <fullName evidence="7">Uronic isomerase</fullName>
    </alternativeName>
</protein>
<dbReference type="Pfam" id="PF02614">
    <property type="entry name" value="UxaC"/>
    <property type="match status" value="1"/>
</dbReference>
<dbReference type="Proteomes" id="UP000789738">
    <property type="component" value="Unassembled WGS sequence"/>
</dbReference>
<evidence type="ECO:0000256" key="2">
    <source>
        <dbReference type="ARBA" id="ARBA00004892"/>
    </source>
</evidence>
<dbReference type="SUPFAM" id="SSF51556">
    <property type="entry name" value="Metallo-dependent hydrolases"/>
    <property type="match status" value="1"/>
</dbReference>
<dbReference type="Proteomes" id="UP000220840">
    <property type="component" value="Unassembled WGS sequence"/>
</dbReference>
<dbReference type="GO" id="GO:0008880">
    <property type="term" value="F:glucuronate isomerase activity"/>
    <property type="evidence" value="ECO:0007669"/>
    <property type="project" value="UniProtKB-UniRule"/>
</dbReference>
<comment type="pathway">
    <text evidence="2 7">Carbohydrate metabolism; pentose and glucuronate interconversion.</text>
</comment>
<organism evidence="9 11">
    <name type="scientific">Clostridium neonatale</name>
    <dbReference type="NCBI Taxonomy" id="137838"/>
    <lineage>
        <taxon>Bacteria</taxon>
        <taxon>Bacillati</taxon>
        <taxon>Bacillota</taxon>
        <taxon>Clostridia</taxon>
        <taxon>Eubacteriales</taxon>
        <taxon>Clostridiaceae</taxon>
        <taxon>Clostridium</taxon>
    </lineage>
</organism>
<dbReference type="Gene3D" id="3.20.20.140">
    <property type="entry name" value="Metal-dependent hydrolases"/>
    <property type="match status" value="1"/>
</dbReference>
<evidence type="ECO:0000313" key="11">
    <source>
        <dbReference type="Proteomes" id="UP000220840"/>
    </source>
</evidence>
<dbReference type="EMBL" id="UWJD01000001">
    <property type="protein sequence ID" value="VCT82987.1"/>
    <property type="molecule type" value="Genomic_DNA"/>
</dbReference>
<dbReference type="PANTHER" id="PTHR30068">
    <property type="entry name" value="URONATE ISOMERASE"/>
    <property type="match status" value="1"/>
</dbReference>
<keyword evidence="6 7" id="KW-0413">Isomerase</keyword>
<evidence type="ECO:0000313" key="8">
    <source>
        <dbReference type="EMBL" id="CAG9711311.1"/>
    </source>
</evidence>
<dbReference type="UniPathway" id="UPA00246"/>
<reference evidence="9 11" key="1">
    <citation type="submission" date="2017-10" db="EMBL/GenBank/DDBJ databases">
        <title>Effective Description of Clostridium neonatale sp. nov. linked to necrotizing enterocolitis in neonates and a clarification of species assignable to the genus Clostridium (Prazmowski 1880) emend. Lawson and Rainey 2016.</title>
        <authorList>
            <person name="Bernard K."/>
            <person name="Burdz T."/>
            <person name="Wiebe D."/>
            <person name="Balcewich B."/>
            <person name="Alfa M."/>
            <person name="Bernier A.-M."/>
        </authorList>
    </citation>
    <scope>NUCLEOTIDE SEQUENCE [LARGE SCALE GENOMIC DNA]</scope>
    <source>
        <strain evidence="9 11">LCDC99A005</strain>
    </source>
</reference>
<dbReference type="NCBIfam" id="NF002794">
    <property type="entry name" value="PRK02925.1"/>
    <property type="match status" value="1"/>
</dbReference>
<comment type="similarity">
    <text evidence="3 7">Belongs to the metallo-dependent hydrolases superfamily. Uronate isomerase family.</text>
</comment>
<dbReference type="EMBL" id="CAKJVE010000004">
    <property type="protein sequence ID" value="CAG9711311.1"/>
    <property type="molecule type" value="Genomic_DNA"/>
</dbReference>
<evidence type="ECO:0000313" key="9">
    <source>
        <dbReference type="EMBL" id="PEG29352.1"/>
    </source>
</evidence>
<dbReference type="RefSeq" id="WP_058293759.1">
    <property type="nucleotide sequence ID" value="NZ_CAKJVD010000014.1"/>
</dbReference>
<evidence type="ECO:0000256" key="4">
    <source>
        <dbReference type="ARBA" id="ARBA00012546"/>
    </source>
</evidence>
<evidence type="ECO:0000256" key="6">
    <source>
        <dbReference type="ARBA" id="ARBA00023235"/>
    </source>
</evidence>
<reference evidence="10 12" key="2">
    <citation type="submission" date="2018-06" db="EMBL/GenBank/DDBJ databases">
        <authorList>
            <consortium name="IHU Genomes"/>
        </authorList>
    </citation>
    <scope>NUCLEOTIDE SEQUENCE [LARGE SCALE GENOMIC DNA]</scope>
    <source>
        <strain evidence="10 12">NEC25</strain>
    </source>
</reference>
<dbReference type="Gene3D" id="1.10.2020.10">
    <property type="entry name" value="uronate isomerase, domain 2, chain A"/>
    <property type="match status" value="1"/>
</dbReference>
<name>A0A2A7MBX4_9CLOT</name>
<dbReference type="InterPro" id="IPR003766">
    <property type="entry name" value="Uronate_isomerase"/>
</dbReference>
<dbReference type="InterPro" id="IPR032466">
    <property type="entry name" value="Metal_Hydrolase"/>
</dbReference>
<dbReference type="EC" id="5.3.1.12" evidence="4 7"/>
<dbReference type="Proteomes" id="UP000431451">
    <property type="component" value="Unassembled WGS sequence"/>
</dbReference>
<dbReference type="GO" id="GO:0019698">
    <property type="term" value="P:D-galacturonate catabolic process"/>
    <property type="evidence" value="ECO:0007669"/>
    <property type="project" value="TreeGrafter"/>
</dbReference>
<dbReference type="GO" id="GO:0042840">
    <property type="term" value="P:D-glucuronate catabolic process"/>
    <property type="evidence" value="ECO:0007669"/>
    <property type="project" value="TreeGrafter"/>
</dbReference>
<dbReference type="AlphaFoldDB" id="A0A2A7MBX4"/>
<dbReference type="STRING" id="137838.GCA_001458595_00825"/>
<dbReference type="EMBL" id="PDCJ01000004">
    <property type="protein sequence ID" value="PEG29352.1"/>
    <property type="molecule type" value="Genomic_DNA"/>
</dbReference>
<evidence type="ECO:0000313" key="12">
    <source>
        <dbReference type="Proteomes" id="UP000431451"/>
    </source>
</evidence>
<gene>
    <name evidence="7 8" type="primary">uxaC</name>
    <name evidence="8" type="ORF">CNEO_45216</name>
    <name evidence="10" type="ORF">CNEONATNEC25_00580</name>
    <name evidence="9" type="ORF">CQ394_18460</name>
</gene>
<keyword evidence="11" id="KW-1185">Reference proteome</keyword>
<dbReference type="OrthoDB" id="9766564at2"/>
<comment type="catalytic activity">
    <reaction evidence="1 7">
        <text>D-glucuronate = D-fructuronate</text>
        <dbReference type="Rhea" id="RHEA:13049"/>
        <dbReference type="ChEBI" id="CHEBI:58720"/>
        <dbReference type="ChEBI" id="CHEBI:59863"/>
        <dbReference type="EC" id="5.3.1.12"/>
    </reaction>
</comment>
<dbReference type="GeneID" id="68875896"/>
<evidence type="ECO:0000313" key="10">
    <source>
        <dbReference type="EMBL" id="VCT82987.1"/>
    </source>
</evidence>
<evidence type="ECO:0000256" key="3">
    <source>
        <dbReference type="ARBA" id="ARBA00008397"/>
    </source>
</evidence>